<keyword evidence="2" id="KW-0812">Transmembrane</keyword>
<protein>
    <recommendedName>
        <fullName evidence="5">Phage holin family protein</fullName>
    </recommendedName>
</protein>
<feature type="compositionally biased region" description="Low complexity" evidence="1">
    <location>
        <begin position="150"/>
        <end position="173"/>
    </location>
</feature>
<name>A0A317D1D7_9ACTN</name>
<dbReference type="RefSeq" id="WP_109805562.1">
    <property type="nucleotide sequence ID" value="NZ_QGKS01000465.1"/>
</dbReference>
<dbReference type="InterPro" id="IPR009937">
    <property type="entry name" value="Phage_holin_3_6"/>
</dbReference>
<proteinExistence type="predicted"/>
<keyword evidence="2" id="KW-0472">Membrane</keyword>
<feature type="compositionally biased region" description="Basic residues" evidence="1">
    <location>
        <begin position="174"/>
        <end position="196"/>
    </location>
</feature>
<dbReference type="OrthoDB" id="3401879at2"/>
<dbReference type="EMBL" id="QGKS01000465">
    <property type="protein sequence ID" value="PWR07636.1"/>
    <property type="molecule type" value="Genomic_DNA"/>
</dbReference>
<feature type="region of interest" description="Disordered" evidence="1">
    <location>
        <begin position="139"/>
        <end position="211"/>
    </location>
</feature>
<reference evidence="3 4" key="1">
    <citation type="submission" date="2018-05" db="EMBL/GenBank/DDBJ databases">
        <title>Micromonosporas from Atacama Desert.</title>
        <authorList>
            <person name="Carro L."/>
            <person name="Golinska P."/>
            <person name="Klenk H.-P."/>
            <person name="Goodfellow M."/>
        </authorList>
    </citation>
    <scope>NUCLEOTIDE SEQUENCE [LARGE SCALE GENOMIC DNA]</scope>
    <source>
        <strain evidence="3 4">4G51</strain>
    </source>
</reference>
<evidence type="ECO:0000256" key="2">
    <source>
        <dbReference type="SAM" id="Phobius"/>
    </source>
</evidence>
<evidence type="ECO:0008006" key="5">
    <source>
        <dbReference type="Google" id="ProtNLM"/>
    </source>
</evidence>
<organism evidence="3 4">
    <name type="scientific">Micromonospora sicca</name>
    <dbReference type="NCBI Taxonomy" id="2202420"/>
    <lineage>
        <taxon>Bacteria</taxon>
        <taxon>Bacillati</taxon>
        <taxon>Actinomycetota</taxon>
        <taxon>Actinomycetes</taxon>
        <taxon>Micromonosporales</taxon>
        <taxon>Micromonosporaceae</taxon>
        <taxon>Micromonospora</taxon>
    </lineage>
</organism>
<dbReference type="AlphaFoldDB" id="A0A317D1D7"/>
<comment type="caution">
    <text evidence="3">The sequence shown here is derived from an EMBL/GenBank/DDBJ whole genome shotgun (WGS) entry which is preliminary data.</text>
</comment>
<sequence length="211" mass="22345">MSDGTGQPRHDGRRISPTERLAEDVADVVREEVRAVRSQVTEAARPAGLGIALLAAAGGCLVLGAGAASTTVLRMLETILPRRLAAAGLTAGYLVTAVVLGRMGLAQLRAAGGTSAQFADEVRDMVSATAGRVVSTGADAARDETQQVAGSRVGRTSCRTSTSRPRRCVTTCRRPSRARTTRRSAPTRRPWSRPRRLTATGSARTARRTRR</sequence>
<feature type="transmembrane region" description="Helical" evidence="2">
    <location>
        <begin position="80"/>
        <end position="100"/>
    </location>
</feature>
<evidence type="ECO:0000313" key="3">
    <source>
        <dbReference type="EMBL" id="PWR07636.1"/>
    </source>
</evidence>
<accession>A0A317D1D7</accession>
<gene>
    <name evidence="3" type="ORF">DKT69_34390</name>
</gene>
<keyword evidence="2" id="KW-1133">Transmembrane helix</keyword>
<dbReference type="Proteomes" id="UP000246050">
    <property type="component" value="Unassembled WGS sequence"/>
</dbReference>
<feature type="transmembrane region" description="Helical" evidence="2">
    <location>
        <begin position="47"/>
        <end position="68"/>
    </location>
</feature>
<dbReference type="Pfam" id="PF07332">
    <property type="entry name" value="Phage_holin_3_6"/>
    <property type="match status" value="1"/>
</dbReference>
<evidence type="ECO:0000313" key="4">
    <source>
        <dbReference type="Proteomes" id="UP000246050"/>
    </source>
</evidence>
<evidence type="ECO:0000256" key="1">
    <source>
        <dbReference type="SAM" id="MobiDB-lite"/>
    </source>
</evidence>